<name>A0A0C2MZZ7_THEKT</name>
<dbReference type="SUPFAM" id="SSF54211">
    <property type="entry name" value="Ribosomal protein S5 domain 2-like"/>
    <property type="match status" value="1"/>
</dbReference>
<dbReference type="PANTHER" id="PTHR48277">
    <property type="entry name" value="MITOCHONDRIAL RIBOSOMAL PROTEIN S5"/>
    <property type="match status" value="1"/>
</dbReference>
<protein>
    <submittedName>
        <fullName evidence="5">28S ribosomal protein S5, mitochondrial</fullName>
    </submittedName>
</protein>
<keyword evidence="3" id="KW-0687">Ribonucleoprotein</keyword>
<dbReference type="GO" id="GO:0005737">
    <property type="term" value="C:cytoplasm"/>
    <property type="evidence" value="ECO:0007669"/>
    <property type="project" value="UniProtKB-ARBA"/>
</dbReference>
<dbReference type="EMBL" id="JWZT01002320">
    <property type="protein sequence ID" value="KII69675.1"/>
    <property type="molecule type" value="Genomic_DNA"/>
</dbReference>
<dbReference type="InterPro" id="IPR005324">
    <property type="entry name" value="Ribosomal_uS5_C"/>
</dbReference>
<evidence type="ECO:0000256" key="1">
    <source>
        <dbReference type="ARBA" id="ARBA00008945"/>
    </source>
</evidence>
<dbReference type="InterPro" id="IPR000851">
    <property type="entry name" value="Ribosomal_uS5"/>
</dbReference>
<evidence type="ECO:0000259" key="4">
    <source>
        <dbReference type="Pfam" id="PF03719"/>
    </source>
</evidence>
<dbReference type="GO" id="GO:0003723">
    <property type="term" value="F:RNA binding"/>
    <property type="evidence" value="ECO:0007669"/>
    <property type="project" value="InterPro"/>
</dbReference>
<accession>A0A0C2MZZ7</accession>
<dbReference type="FunFam" id="3.30.230.10:FF:000002">
    <property type="entry name" value="30S ribosomal protein S5"/>
    <property type="match status" value="1"/>
</dbReference>
<keyword evidence="2 5" id="KW-0689">Ribosomal protein</keyword>
<organism evidence="5 6">
    <name type="scientific">Thelohanellus kitauei</name>
    <name type="common">Myxosporean</name>
    <dbReference type="NCBI Taxonomy" id="669202"/>
    <lineage>
        <taxon>Eukaryota</taxon>
        <taxon>Metazoa</taxon>
        <taxon>Cnidaria</taxon>
        <taxon>Myxozoa</taxon>
        <taxon>Myxosporea</taxon>
        <taxon>Bivalvulida</taxon>
        <taxon>Platysporina</taxon>
        <taxon>Myxobolidae</taxon>
        <taxon>Thelohanellus</taxon>
    </lineage>
</organism>
<dbReference type="InterPro" id="IPR014721">
    <property type="entry name" value="Ribsml_uS5_D2-typ_fold_subgr"/>
</dbReference>
<comment type="caution">
    <text evidence="5">The sequence shown here is derived from an EMBL/GenBank/DDBJ whole genome shotgun (WGS) entry which is preliminary data.</text>
</comment>
<dbReference type="GO" id="GO:0006412">
    <property type="term" value="P:translation"/>
    <property type="evidence" value="ECO:0007669"/>
    <property type="project" value="InterPro"/>
</dbReference>
<dbReference type="Pfam" id="PF03719">
    <property type="entry name" value="Ribosomal_S5_C"/>
    <property type="match status" value="1"/>
</dbReference>
<dbReference type="GO" id="GO:1990904">
    <property type="term" value="C:ribonucleoprotein complex"/>
    <property type="evidence" value="ECO:0007669"/>
    <property type="project" value="UniProtKB-KW"/>
</dbReference>
<evidence type="ECO:0000256" key="2">
    <source>
        <dbReference type="ARBA" id="ARBA00022980"/>
    </source>
</evidence>
<dbReference type="Gene3D" id="3.30.230.10">
    <property type="match status" value="1"/>
</dbReference>
<dbReference type="PANTHER" id="PTHR48277:SF1">
    <property type="entry name" value="MITOCHONDRIAL RIBOSOMAL PROTEIN S5"/>
    <property type="match status" value="1"/>
</dbReference>
<feature type="domain" description="Small ribosomal subunit protein uS5 C-terminal" evidence="4">
    <location>
        <begin position="42"/>
        <end position="111"/>
    </location>
</feature>
<proteinExistence type="inferred from homology"/>
<gene>
    <name evidence="5" type="ORF">RF11_07272</name>
</gene>
<sequence length="199" mass="23240">MGIGDAVEKNDAIILARDNAVKNLHKVPLQSNHSLIHRVKTKMNRLHISFDPRPDGYGLRCHRIIKSMCKVIGIRNLHARLLGNSRKTISIVQATIQAFATQETNEELAERTGCYVVQMKPEYFNLPEIVAIPSKENILRAKDRRNETFDYDFTRQLDPYQGLHRPKRVVLHDRTTKRWKGGVRRMRYIIKEVIRGRRY</sequence>
<evidence type="ECO:0000313" key="6">
    <source>
        <dbReference type="Proteomes" id="UP000031668"/>
    </source>
</evidence>
<comment type="similarity">
    <text evidence="1">Belongs to the universal ribosomal protein uS5 family.</text>
</comment>
<dbReference type="GO" id="GO:0003735">
    <property type="term" value="F:structural constituent of ribosome"/>
    <property type="evidence" value="ECO:0007669"/>
    <property type="project" value="InterPro"/>
</dbReference>
<dbReference type="AlphaFoldDB" id="A0A0C2MZZ7"/>
<keyword evidence="6" id="KW-1185">Reference proteome</keyword>
<evidence type="ECO:0000256" key="3">
    <source>
        <dbReference type="ARBA" id="ARBA00023274"/>
    </source>
</evidence>
<dbReference type="Proteomes" id="UP000031668">
    <property type="component" value="Unassembled WGS sequence"/>
</dbReference>
<reference evidence="5 6" key="1">
    <citation type="journal article" date="2014" name="Genome Biol. Evol.">
        <title>The genome of the myxosporean Thelohanellus kitauei shows adaptations to nutrient acquisition within its fish host.</title>
        <authorList>
            <person name="Yang Y."/>
            <person name="Xiong J."/>
            <person name="Zhou Z."/>
            <person name="Huo F."/>
            <person name="Miao W."/>
            <person name="Ran C."/>
            <person name="Liu Y."/>
            <person name="Zhang J."/>
            <person name="Feng J."/>
            <person name="Wang M."/>
            <person name="Wang M."/>
            <person name="Wang L."/>
            <person name="Yao B."/>
        </authorList>
    </citation>
    <scope>NUCLEOTIDE SEQUENCE [LARGE SCALE GENOMIC DNA]</scope>
    <source>
        <strain evidence="5">Wuqing</strain>
    </source>
</reference>
<dbReference type="InterPro" id="IPR020568">
    <property type="entry name" value="Ribosomal_Su5_D2-typ_SF"/>
</dbReference>
<dbReference type="GO" id="GO:0005840">
    <property type="term" value="C:ribosome"/>
    <property type="evidence" value="ECO:0007669"/>
    <property type="project" value="UniProtKB-KW"/>
</dbReference>
<dbReference type="OrthoDB" id="309483at2759"/>
<evidence type="ECO:0000313" key="5">
    <source>
        <dbReference type="EMBL" id="KII69675.1"/>
    </source>
</evidence>